<reference evidence="13" key="1">
    <citation type="submission" date="2023-04" db="EMBL/GenBank/DDBJ databases">
        <title>Candida boidinii NBRC 10035.</title>
        <authorList>
            <person name="Ichikawa N."/>
            <person name="Sato H."/>
            <person name="Tonouchi N."/>
        </authorList>
    </citation>
    <scope>NUCLEOTIDE SEQUENCE</scope>
    <source>
        <strain evidence="13">NBRC 10035</strain>
    </source>
</reference>
<dbReference type="InterPro" id="IPR017853">
    <property type="entry name" value="GH"/>
</dbReference>
<dbReference type="CDD" id="cd02877">
    <property type="entry name" value="GH18_hevamine_XipI_class_III"/>
    <property type="match status" value="1"/>
</dbReference>
<dbReference type="PROSITE" id="PS51910">
    <property type="entry name" value="GH18_2"/>
    <property type="match status" value="1"/>
</dbReference>
<evidence type="ECO:0000256" key="2">
    <source>
        <dbReference type="ARBA" id="ARBA00012729"/>
    </source>
</evidence>
<dbReference type="EC" id="3.2.1.14" evidence="2"/>
<keyword evidence="14" id="KW-1185">Reference proteome</keyword>
<dbReference type="Gene3D" id="3.20.20.80">
    <property type="entry name" value="Glycosidases"/>
    <property type="match status" value="1"/>
</dbReference>
<gene>
    <name evidence="13" type="ORF">Cboi02_000361900</name>
</gene>
<evidence type="ECO:0000313" key="13">
    <source>
        <dbReference type="EMBL" id="GME72471.1"/>
    </source>
</evidence>
<feature type="region of interest" description="Disordered" evidence="10">
    <location>
        <begin position="322"/>
        <end position="450"/>
    </location>
</feature>
<name>A0A9W6T0K6_CANBO</name>
<evidence type="ECO:0000313" key="14">
    <source>
        <dbReference type="Proteomes" id="UP001165120"/>
    </source>
</evidence>
<evidence type="ECO:0000256" key="8">
    <source>
        <dbReference type="ARBA" id="ARBA00023326"/>
    </source>
</evidence>
<evidence type="ECO:0000256" key="9">
    <source>
        <dbReference type="RuleBase" id="RU000489"/>
    </source>
</evidence>
<accession>A0A9W6T0K6</accession>
<evidence type="ECO:0000256" key="11">
    <source>
        <dbReference type="SAM" id="SignalP"/>
    </source>
</evidence>
<dbReference type="Pfam" id="PF03427">
    <property type="entry name" value="CBM_19"/>
    <property type="match status" value="1"/>
</dbReference>
<dbReference type="EMBL" id="BSXN01001286">
    <property type="protein sequence ID" value="GME72471.1"/>
    <property type="molecule type" value="Genomic_DNA"/>
</dbReference>
<evidence type="ECO:0000256" key="1">
    <source>
        <dbReference type="ARBA" id="ARBA00000822"/>
    </source>
</evidence>
<dbReference type="GO" id="GO:0008061">
    <property type="term" value="F:chitin binding"/>
    <property type="evidence" value="ECO:0007669"/>
    <property type="project" value="UniProtKB-KW"/>
</dbReference>
<evidence type="ECO:0000256" key="3">
    <source>
        <dbReference type="ARBA" id="ARBA00022669"/>
    </source>
</evidence>
<keyword evidence="6" id="KW-0119">Carbohydrate metabolism</keyword>
<feature type="chain" id="PRO_5040851972" description="chitinase" evidence="11">
    <location>
        <begin position="23"/>
        <end position="609"/>
    </location>
</feature>
<proteinExistence type="predicted"/>
<dbReference type="InterPro" id="IPR005089">
    <property type="entry name" value="CBM19"/>
</dbReference>
<evidence type="ECO:0000259" key="12">
    <source>
        <dbReference type="PROSITE" id="PS51910"/>
    </source>
</evidence>
<dbReference type="GO" id="GO:0000272">
    <property type="term" value="P:polysaccharide catabolic process"/>
    <property type="evidence" value="ECO:0007669"/>
    <property type="project" value="UniProtKB-KW"/>
</dbReference>
<dbReference type="GO" id="GO:0006032">
    <property type="term" value="P:chitin catabolic process"/>
    <property type="evidence" value="ECO:0007669"/>
    <property type="project" value="UniProtKB-KW"/>
</dbReference>
<dbReference type="InterPro" id="IPR001223">
    <property type="entry name" value="Glyco_hydro18_cat"/>
</dbReference>
<dbReference type="Pfam" id="PF00704">
    <property type="entry name" value="Glyco_hydro_18"/>
    <property type="match status" value="1"/>
</dbReference>
<evidence type="ECO:0000256" key="4">
    <source>
        <dbReference type="ARBA" id="ARBA00022801"/>
    </source>
</evidence>
<dbReference type="InterPro" id="IPR001579">
    <property type="entry name" value="Glyco_hydro_18_chit_AS"/>
</dbReference>
<comment type="caution">
    <text evidence="13">The sequence shown here is derived from an EMBL/GenBank/DDBJ whole genome shotgun (WGS) entry which is preliminary data.</text>
</comment>
<evidence type="ECO:0000256" key="7">
    <source>
        <dbReference type="ARBA" id="ARBA00023295"/>
    </source>
</evidence>
<organism evidence="13 14">
    <name type="scientific">Candida boidinii</name>
    <name type="common">Yeast</name>
    <dbReference type="NCBI Taxonomy" id="5477"/>
    <lineage>
        <taxon>Eukaryota</taxon>
        <taxon>Fungi</taxon>
        <taxon>Dikarya</taxon>
        <taxon>Ascomycota</taxon>
        <taxon>Saccharomycotina</taxon>
        <taxon>Pichiomycetes</taxon>
        <taxon>Pichiales</taxon>
        <taxon>Pichiaceae</taxon>
        <taxon>Ogataea</taxon>
        <taxon>Ogataea/Candida clade</taxon>
    </lineage>
</organism>
<protein>
    <recommendedName>
        <fullName evidence="2">chitinase</fullName>
        <ecNumber evidence="2">3.2.1.14</ecNumber>
    </recommendedName>
</protein>
<keyword evidence="4 9" id="KW-0378">Hydrolase</keyword>
<dbReference type="PROSITE" id="PS01095">
    <property type="entry name" value="GH18_1"/>
    <property type="match status" value="1"/>
</dbReference>
<feature type="signal peptide" evidence="11">
    <location>
        <begin position="1"/>
        <end position="22"/>
    </location>
</feature>
<sequence>MSCQSLLFSFIFSILFSSLTTAFDINSKENVVVYWGQNSAGSQQRLSHYCESDSVDVVILSFMSAFSNADTLPTLNFANACETTFSDGLLQCDTIAADIQTCQANGKKVLLSLGGASGAYGFASDAVAEGFAETLWNMFGAGSAVERPFGNAVLDGFDFDIENNIPVGYAALATKLREYYAQDSSKTYYISASPQCVYPDASVGDLLANADVDFAFIQFYNNYCNTDRQFNWNTWAEFATSSSPNKDIKLYLGLPGSPTAAGSGYVTSDVVKNALANVIKSLDSNFGGISIWDASQAFANSVSGVNFAESMKSILAEVFGGQATSPTTSTSPVTPSTTSTTSTTPVAPTTTSTTSTTPVVPTTTSTTPVAPTTTSTTSTTPVAPTTTSTIPVAPTTTSTTSTTPVAPTTTSTIPVAPTTTSTTSTTPVAPTTTSTTSTTPVVPTTTSATTPNGKDVQLSFTKSISTSSSVVTTAITLNPTTTLATVTKTSSTSASTTSIPASATTTPASSSFKDCSSLTGKDKAVCLNTNFANNLFSSGSADSCNTEGEISCSGDGSFAICNFGKWVKMQCAAGTTCYAYTQNDQVDIGCNYSDQKSSFTKRNNYFYFF</sequence>
<dbReference type="AlphaFoldDB" id="A0A9W6T0K6"/>
<dbReference type="SUPFAM" id="SSF51445">
    <property type="entry name" value="(Trans)glycosidases"/>
    <property type="match status" value="1"/>
</dbReference>
<evidence type="ECO:0000256" key="6">
    <source>
        <dbReference type="ARBA" id="ARBA00023277"/>
    </source>
</evidence>
<comment type="catalytic activity">
    <reaction evidence="1">
        <text>Random endo-hydrolysis of N-acetyl-beta-D-glucosaminide (1-&gt;4)-beta-linkages in chitin and chitodextrins.</text>
        <dbReference type="EC" id="3.2.1.14"/>
    </reaction>
</comment>
<feature type="domain" description="GH18" evidence="12">
    <location>
        <begin position="29"/>
        <end position="318"/>
    </location>
</feature>
<dbReference type="PANTHER" id="PTHR45708:SF49">
    <property type="entry name" value="ENDOCHITINASE"/>
    <property type="match status" value="1"/>
</dbReference>
<evidence type="ECO:0000256" key="5">
    <source>
        <dbReference type="ARBA" id="ARBA00023024"/>
    </source>
</evidence>
<dbReference type="GO" id="GO:0008843">
    <property type="term" value="F:endochitinase activity"/>
    <property type="evidence" value="ECO:0007669"/>
    <property type="project" value="UniProtKB-EC"/>
</dbReference>
<keyword evidence="11" id="KW-0732">Signal</keyword>
<dbReference type="InterPro" id="IPR045321">
    <property type="entry name" value="Cts1-like"/>
</dbReference>
<keyword evidence="3" id="KW-0147">Chitin-binding</keyword>
<keyword evidence="8" id="KW-0624">Polysaccharide degradation</keyword>
<dbReference type="GO" id="GO:0005576">
    <property type="term" value="C:extracellular region"/>
    <property type="evidence" value="ECO:0007669"/>
    <property type="project" value="TreeGrafter"/>
</dbReference>
<dbReference type="PANTHER" id="PTHR45708">
    <property type="entry name" value="ENDOCHITINASE"/>
    <property type="match status" value="1"/>
</dbReference>
<feature type="compositionally biased region" description="Low complexity" evidence="10">
    <location>
        <begin position="323"/>
        <end position="450"/>
    </location>
</feature>
<evidence type="ECO:0000256" key="10">
    <source>
        <dbReference type="SAM" id="MobiDB-lite"/>
    </source>
</evidence>
<dbReference type="InterPro" id="IPR050542">
    <property type="entry name" value="Glycosyl_Hydrlase18_Chitinase"/>
</dbReference>
<dbReference type="Proteomes" id="UP001165120">
    <property type="component" value="Unassembled WGS sequence"/>
</dbReference>
<keyword evidence="5" id="KW-0146">Chitin degradation</keyword>
<keyword evidence="7 9" id="KW-0326">Glycosidase</keyword>